<gene>
    <name evidence="2" type="ORF">DKX38_005444</name>
</gene>
<reference evidence="3" key="1">
    <citation type="journal article" date="2019" name="Gigascience">
        <title>De novo genome assembly of the endangered Acer yangbiense, a plant species with extremely small populations endemic to Yunnan Province, China.</title>
        <authorList>
            <person name="Yang J."/>
            <person name="Wariss H.M."/>
            <person name="Tao L."/>
            <person name="Zhang R."/>
            <person name="Yun Q."/>
            <person name="Hollingsworth P."/>
            <person name="Dao Z."/>
            <person name="Luo G."/>
            <person name="Guo H."/>
            <person name="Ma Y."/>
            <person name="Sun W."/>
        </authorList>
    </citation>
    <scope>NUCLEOTIDE SEQUENCE [LARGE SCALE GENOMIC DNA]</scope>
    <source>
        <strain evidence="3">cv. br00</strain>
    </source>
</reference>
<feature type="region of interest" description="Disordered" evidence="1">
    <location>
        <begin position="130"/>
        <end position="201"/>
    </location>
</feature>
<feature type="compositionally biased region" description="Basic and acidic residues" evidence="1">
    <location>
        <begin position="9"/>
        <end position="23"/>
    </location>
</feature>
<evidence type="ECO:0000313" key="2">
    <source>
        <dbReference type="EMBL" id="KAB5560487.1"/>
    </source>
</evidence>
<keyword evidence="3" id="KW-1185">Reference proteome</keyword>
<sequence>MGRNARPNGPHEERPDSLVEKSQPKVGNAGLGPAKRDKGKEGNAGLGPARRDKGKEKMEGYGLISENTNTTKYVTEDACDNMQHDHMESLSPRSQMANGEKPLFHQAVERNLGPEPPDEVIGMEEISGLHTKNGREGIKTQHPCSDEEPCSSSCSNEPSNPCSDEELNHKTIGTTHENQYRNKEEENSQSNKILDIPRIML</sequence>
<proteinExistence type="predicted"/>
<dbReference type="AlphaFoldDB" id="A0A5N5MZW0"/>
<feature type="region of interest" description="Disordered" evidence="1">
    <location>
        <begin position="1"/>
        <end position="64"/>
    </location>
</feature>
<evidence type="ECO:0000313" key="3">
    <source>
        <dbReference type="Proteomes" id="UP000326939"/>
    </source>
</evidence>
<accession>A0A5N5MZW0</accession>
<dbReference type="EMBL" id="VDCV01000004">
    <property type="protein sequence ID" value="KAB5560487.1"/>
    <property type="molecule type" value="Genomic_DNA"/>
</dbReference>
<organism evidence="2 3">
    <name type="scientific">Salix brachista</name>
    <dbReference type="NCBI Taxonomy" id="2182728"/>
    <lineage>
        <taxon>Eukaryota</taxon>
        <taxon>Viridiplantae</taxon>
        <taxon>Streptophyta</taxon>
        <taxon>Embryophyta</taxon>
        <taxon>Tracheophyta</taxon>
        <taxon>Spermatophyta</taxon>
        <taxon>Magnoliopsida</taxon>
        <taxon>eudicotyledons</taxon>
        <taxon>Gunneridae</taxon>
        <taxon>Pentapetalae</taxon>
        <taxon>rosids</taxon>
        <taxon>fabids</taxon>
        <taxon>Malpighiales</taxon>
        <taxon>Salicaceae</taxon>
        <taxon>Saliceae</taxon>
        <taxon>Salix</taxon>
    </lineage>
</organism>
<dbReference type="Proteomes" id="UP000326939">
    <property type="component" value="Chromosome 4"/>
</dbReference>
<protein>
    <submittedName>
        <fullName evidence="2">Uncharacterized protein</fullName>
    </submittedName>
</protein>
<evidence type="ECO:0000256" key="1">
    <source>
        <dbReference type="SAM" id="MobiDB-lite"/>
    </source>
</evidence>
<name>A0A5N5MZW0_9ROSI</name>
<feature type="compositionally biased region" description="Basic and acidic residues" evidence="1">
    <location>
        <begin position="49"/>
        <end position="59"/>
    </location>
</feature>
<comment type="caution">
    <text evidence="2">The sequence shown here is derived from an EMBL/GenBank/DDBJ whole genome shotgun (WGS) entry which is preliminary data.</text>
</comment>
<feature type="compositionally biased region" description="Low complexity" evidence="1">
    <location>
        <begin position="150"/>
        <end position="162"/>
    </location>
</feature>